<protein>
    <submittedName>
        <fullName evidence="2">Uncharacterized protein</fullName>
    </submittedName>
</protein>
<feature type="compositionally biased region" description="Basic and acidic residues" evidence="1">
    <location>
        <begin position="49"/>
        <end position="58"/>
    </location>
</feature>
<dbReference type="AlphaFoldDB" id="A0A445MLC2"/>
<name>A0A445MLC2_ENSVE</name>
<accession>A0A445MLC2</accession>
<sequence>MFSISICTARYGRYVSVCHIIGTLTARYRAVPLKSTVGGRFQPSAVDFSHRRSIEGEKGKKKKKKRKRRKKKEERRKKKEEEKKKVYLASSPPAGRPCTVAARGSPTRRRRPCPLVAREPSPPSPSLAIFLPIPLSTDGMYWSDKEPVWLKSLDVSRGFDGVPVFQVGSLEDVLKKME</sequence>
<reference evidence="2" key="1">
    <citation type="journal article" date="2018" name="Data Brief">
        <title>Genome sequence data from 17 accessions of Ensete ventricosum, a staple food crop for millions in Ethiopia.</title>
        <authorList>
            <person name="Yemataw Z."/>
            <person name="Muzemil S."/>
            <person name="Ambachew D."/>
            <person name="Tripathi L."/>
            <person name="Tesfaye K."/>
            <person name="Chala A."/>
            <person name="Farbos A."/>
            <person name="O'Neill P."/>
            <person name="Moore K."/>
            <person name="Grant M."/>
            <person name="Studholme D.J."/>
        </authorList>
    </citation>
    <scope>NUCLEOTIDE SEQUENCE [LARGE SCALE GENOMIC DNA]</scope>
    <source>
        <tissue evidence="2">Leaf</tissue>
    </source>
</reference>
<proteinExistence type="predicted"/>
<feature type="non-terminal residue" evidence="2">
    <location>
        <position position="178"/>
    </location>
</feature>
<dbReference type="EMBL" id="KV876510">
    <property type="protein sequence ID" value="RZR75035.1"/>
    <property type="molecule type" value="Genomic_DNA"/>
</dbReference>
<feature type="compositionally biased region" description="Basic residues" evidence="1">
    <location>
        <begin position="59"/>
        <end position="78"/>
    </location>
</feature>
<dbReference type="Proteomes" id="UP000290560">
    <property type="component" value="Unassembled WGS sequence"/>
</dbReference>
<evidence type="ECO:0000256" key="1">
    <source>
        <dbReference type="SAM" id="MobiDB-lite"/>
    </source>
</evidence>
<feature type="region of interest" description="Disordered" evidence="1">
    <location>
        <begin position="49"/>
        <end position="120"/>
    </location>
</feature>
<gene>
    <name evidence="2" type="ORF">BHM03_00048336</name>
</gene>
<evidence type="ECO:0000313" key="2">
    <source>
        <dbReference type="EMBL" id="RZR75035.1"/>
    </source>
</evidence>
<organism evidence="2">
    <name type="scientific">Ensete ventricosum</name>
    <name type="common">Abyssinian banana</name>
    <name type="synonym">Musa ensete</name>
    <dbReference type="NCBI Taxonomy" id="4639"/>
    <lineage>
        <taxon>Eukaryota</taxon>
        <taxon>Viridiplantae</taxon>
        <taxon>Streptophyta</taxon>
        <taxon>Embryophyta</taxon>
        <taxon>Tracheophyta</taxon>
        <taxon>Spermatophyta</taxon>
        <taxon>Magnoliopsida</taxon>
        <taxon>Liliopsida</taxon>
        <taxon>Zingiberales</taxon>
        <taxon>Musaceae</taxon>
        <taxon>Ensete</taxon>
    </lineage>
</organism>